<evidence type="ECO:0000313" key="2">
    <source>
        <dbReference type="EMBL" id="MPM12553.1"/>
    </source>
</evidence>
<reference evidence="2" key="1">
    <citation type="submission" date="2019-08" db="EMBL/GenBank/DDBJ databases">
        <authorList>
            <person name="Kucharzyk K."/>
            <person name="Murdoch R.W."/>
            <person name="Higgins S."/>
            <person name="Loffler F."/>
        </authorList>
    </citation>
    <scope>NUCLEOTIDE SEQUENCE</scope>
</reference>
<dbReference type="Pfam" id="PF12728">
    <property type="entry name" value="HTH_17"/>
    <property type="match status" value="1"/>
</dbReference>
<feature type="domain" description="Helix-turn-helix" evidence="1">
    <location>
        <begin position="79"/>
        <end position="125"/>
    </location>
</feature>
<dbReference type="NCBIfam" id="TIGR01764">
    <property type="entry name" value="excise"/>
    <property type="match status" value="1"/>
</dbReference>
<dbReference type="AlphaFoldDB" id="A0A644XEE2"/>
<sequence length="130" mass="14700">MVQKLEINIPIELVKEIEVYAKGEGITLNEFLFWALGEKVGELRERRGVKNLIRVSPNQPPEKPIVDKVQPPSGAQKRLLKAEEVAKYLRLSKSGAYHLMRTGVIPVVRIGKAVRVREEDIDSFVLNSKV</sequence>
<proteinExistence type="predicted"/>
<evidence type="ECO:0000259" key="1">
    <source>
        <dbReference type="Pfam" id="PF12728"/>
    </source>
</evidence>
<dbReference type="EMBL" id="VSSQ01001989">
    <property type="protein sequence ID" value="MPM12553.1"/>
    <property type="molecule type" value="Genomic_DNA"/>
</dbReference>
<organism evidence="2">
    <name type="scientific">bioreactor metagenome</name>
    <dbReference type="NCBI Taxonomy" id="1076179"/>
    <lineage>
        <taxon>unclassified sequences</taxon>
        <taxon>metagenomes</taxon>
        <taxon>ecological metagenomes</taxon>
    </lineage>
</organism>
<dbReference type="InterPro" id="IPR010093">
    <property type="entry name" value="SinI_DNA-bd"/>
</dbReference>
<dbReference type="GO" id="GO:0003677">
    <property type="term" value="F:DNA binding"/>
    <property type="evidence" value="ECO:0007669"/>
    <property type="project" value="InterPro"/>
</dbReference>
<accession>A0A644XEE2</accession>
<comment type="caution">
    <text evidence="2">The sequence shown here is derived from an EMBL/GenBank/DDBJ whole genome shotgun (WGS) entry which is preliminary data.</text>
</comment>
<protein>
    <recommendedName>
        <fullName evidence="1">Helix-turn-helix domain-containing protein</fullName>
    </recommendedName>
</protein>
<gene>
    <name evidence="2" type="ORF">SDC9_58906</name>
</gene>
<name>A0A644XEE2_9ZZZZ</name>
<dbReference type="InterPro" id="IPR041657">
    <property type="entry name" value="HTH_17"/>
</dbReference>